<gene>
    <name evidence="1" type="ORF">ACFSKP_02975</name>
</gene>
<organism evidence="1 2">
    <name type="scientific">Pontibacter ruber</name>
    <dbReference type="NCBI Taxonomy" id="1343895"/>
    <lineage>
        <taxon>Bacteria</taxon>
        <taxon>Pseudomonadati</taxon>
        <taxon>Bacteroidota</taxon>
        <taxon>Cytophagia</taxon>
        <taxon>Cytophagales</taxon>
        <taxon>Hymenobacteraceae</taxon>
        <taxon>Pontibacter</taxon>
    </lineage>
</organism>
<dbReference type="RefSeq" id="WP_250429342.1">
    <property type="nucleotide sequence ID" value="NZ_JALPRR010000002.1"/>
</dbReference>
<dbReference type="EMBL" id="JBHUIM010000001">
    <property type="protein sequence ID" value="MFD2245201.1"/>
    <property type="molecule type" value="Genomic_DNA"/>
</dbReference>
<keyword evidence="2" id="KW-1185">Reference proteome</keyword>
<comment type="caution">
    <text evidence="1">The sequence shown here is derived from an EMBL/GenBank/DDBJ whole genome shotgun (WGS) entry which is preliminary data.</text>
</comment>
<sequence>MQALQRVQASIADKGAAFNALQNVRVAQNAERCCRIAGRSGTESWKIV</sequence>
<proteinExistence type="predicted"/>
<protein>
    <submittedName>
        <fullName evidence="1">Uncharacterized protein</fullName>
    </submittedName>
</protein>
<dbReference type="Proteomes" id="UP001597374">
    <property type="component" value="Unassembled WGS sequence"/>
</dbReference>
<evidence type="ECO:0000313" key="1">
    <source>
        <dbReference type="EMBL" id="MFD2245201.1"/>
    </source>
</evidence>
<accession>A0ABW5CRS7</accession>
<name>A0ABW5CRS7_9BACT</name>
<reference evidence="2" key="1">
    <citation type="journal article" date="2019" name="Int. J. Syst. Evol. Microbiol.">
        <title>The Global Catalogue of Microorganisms (GCM) 10K type strain sequencing project: providing services to taxonomists for standard genome sequencing and annotation.</title>
        <authorList>
            <consortium name="The Broad Institute Genomics Platform"/>
            <consortium name="The Broad Institute Genome Sequencing Center for Infectious Disease"/>
            <person name="Wu L."/>
            <person name="Ma J."/>
        </authorList>
    </citation>
    <scope>NUCLEOTIDE SEQUENCE [LARGE SCALE GENOMIC DNA]</scope>
    <source>
        <strain evidence="2">CGMCC 4.1782</strain>
    </source>
</reference>
<evidence type="ECO:0000313" key="2">
    <source>
        <dbReference type="Proteomes" id="UP001597374"/>
    </source>
</evidence>